<dbReference type="InterPro" id="IPR052898">
    <property type="entry name" value="ACAD10-like"/>
</dbReference>
<proteinExistence type="predicted"/>
<evidence type="ECO:0000313" key="3">
    <source>
        <dbReference type="Proteomes" id="UP000001449"/>
    </source>
</evidence>
<protein>
    <recommendedName>
        <fullName evidence="1">Aminoglycoside phosphotransferase domain-containing protein</fullName>
    </recommendedName>
</protein>
<reference evidence="2 3" key="2">
    <citation type="journal article" date="2008" name="Nature">
        <title>The Phaeodactylum genome reveals the evolutionary history of diatom genomes.</title>
        <authorList>
            <person name="Bowler C."/>
            <person name="Allen A.E."/>
            <person name="Badger J.H."/>
            <person name="Grimwood J."/>
            <person name="Jabbari K."/>
            <person name="Kuo A."/>
            <person name="Maheswari U."/>
            <person name="Martens C."/>
            <person name="Maumus F."/>
            <person name="Otillar R.P."/>
            <person name="Rayko E."/>
            <person name="Salamov A."/>
            <person name="Vandepoele K."/>
            <person name="Beszteri B."/>
            <person name="Gruber A."/>
            <person name="Heijde M."/>
            <person name="Katinka M."/>
            <person name="Mock T."/>
            <person name="Valentin K."/>
            <person name="Verret F."/>
            <person name="Berges J.A."/>
            <person name="Brownlee C."/>
            <person name="Cadoret J.P."/>
            <person name="Chiovitti A."/>
            <person name="Choi C.J."/>
            <person name="Coesel S."/>
            <person name="De Martino A."/>
            <person name="Detter J.C."/>
            <person name="Durkin C."/>
            <person name="Falciatore A."/>
            <person name="Fournet J."/>
            <person name="Haruta M."/>
            <person name="Huysman M.J."/>
            <person name="Jenkins B.D."/>
            <person name="Jiroutova K."/>
            <person name="Jorgensen R.E."/>
            <person name="Joubert Y."/>
            <person name="Kaplan A."/>
            <person name="Kroger N."/>
            <person name="Kroth P.G."/>
            <person name="La Roche J."/>
            <person name="Lindquist E."/>
            <person name="Lommer M."/>
            <person name="Martin-Jezequel V."/>
            <person name="Lopez P.J."/>
            <person name="Lucas S."/>
            <person name="Mangogna M."/>
            <person name="McGinnis K."/>
            <person name="Medlin L.K."/>
            <person name="Montsant A."/>
            <person name="Oudot-Le Secq M.P."/>
            <person name="Napoli C."/>
            <person name="Obornik M."/>
            <person name="Parker M.S."/>
            <person name="Petit J.L."/>
            <person name="Porcel B.M."/>
            <person name="Poulsen N."/>
            <person name="Robison M."/>
            <person name="Rychlewski L."/>
            <person name="Rynearson T.A."/>
            <person name="Schmutz J."/>
            <person name="Shapiro H."/>
            <person name="Siaut M."/>
            <person name="Stanley M."/>
            <person name="Sussman M.R."/>
            <person name="Taylor A.R."/>
            <person name="Vardi A."/>
            <person name="von Dassow P."/>
            <person name="Vyverman W."/>
            <person name="Willis A."/>
            <person name="Wyrwicz L.S."/>
            <person name="Rokhsar D.S."/>
            <person name="Weissenbach J."/>
            <person name="Armbrust E.V."/>
            <person name="Green B.R."/>
            <person name="Van de Peer Y."/>
            <person name="Grigoriev I.V."/>
        </authorList>
    </citation>
    <scope>NUCLEOTIDE SEQUENCE [LARGE SCALE GENOMIC DNA]</scope>
    <source>
        <strain evidence="2 3">CCMP1335</strain>
    </source>
</reference>
<dbReference type="SUPFAM" id="SSF56112">
    <property type="entry name" value="Protein kinase-like (PK-like)"/>
    <property type="match status" value="1"/>
</dbReference>
<evidence type="ECO:0000313" key="2">
    <source>
        <dbReference type="EMBL" id="EED95293.1"/>
    </source>
</evidence>
<keyword evidence="3" id="KW-1185">Reference proteome</keyword>
<dbReference type="Pfam" id="PF01636">
    <property type="entry name" value="APH"/>
    <property type="match status" value="1"/>
</dbReference>
<dbReference type="Gene3D" id="3.90.1200.10">
    <property type="match status" value="1"/>
</dbReference>
<dbReference type="InterPro" id="IPR008271">
    <property type="entry name" value="Ser/Thr_kinase_AS"/>
</dbReference>
<accession>B8BUI4</accession>
<sequence length="422" mass="47789">MAVSMPLPNSDGQRTTHIRQSIDEEALSSWMVQQPALAKLLFASDDISADGASHQQRWLKQRLDVRQFGFGQSNPTYLLTVRDIKLVLRRKPSKIAHPSSHALHREYRVLESLTQYNQRLRNTQHHESLDRTIPIPHPYAYCKESSIIGSEFYIMEFVEGRIFVDPKMTTIGSTEDRVEAFRDAVRVLANIHNVPWWEMGLENYGGGGRKETSGGDEQPTYIQRQLKRLLQVSSKQSELMKASSRSNNKEYQEMECIEQSLQDIAKLLSRHADKCPNPFGLLHGDYKIDNLIFHPTQPKVVAVLDWELSTMGDGNCDIANLCMMYFMPSIEKGWGVAGLGDMDFGGSGIPTRMQILSNYCQNSQLHSQSRLKGSSTSLVASKSMQAAEFGETRVWSGYYLSFLFLKVCRGGDLFLLCHDTPN</sequence>
<dbReference type="EMBL" id="CM000639">
    <property type="protein sequence ID" value="EED95293.1"/>
    <property type="molecule type" value="Genomic_DNA"/>
</dbReference>
<dbReference type="KEGG" id="tps:THAPSDRAFT_21303"/>
<dbReference type="PaxDb" id="35128-Thaps21303"/>
<dbReference type="InterPro" id="IPR002575">
    <property type="entry name" value="Aminoglycoside_PTrfase"/>
</dbReference>
<dbReference type="AlphaFoldDB" id="B8BUI4"/>
<feature type="domain" description="Aminoglycoside phosphotransferase" evidence="1">
    <location>
        <begin position="64"/>
        <end position="327"/>
    </location>
</feature>
<organism evidence="2 3">
    <name type="scientific">Thalassiosira pseudonana</name>
    <name type="common">Marine diatom</name>
    <name type="synonym">Cyclotella nana</name>
    <dbReference type="NCBI Taxonomy" id="35128"/>
    <lineage>
        <taxon>Eukaryota</taxon>
        <taxon>Sar</taxon>
        <taxon>Stramenopiles</taxon>
        <taxon>Ochrophyta</taxon>
        <taxon>Bacillariophyta</taxon>
        <taxon>Coscinodiscophyceae</taxon>
        <taxon>Thalassiosirophycidae</taxon>
        <taxon>Thalassiosirales</taxon>
        <taxon>Thalassiosiraceae</taxon>
        <taxon>Thalassiosira</taxon>
    </lineage>
</organism>
<dbReference type="eggNOG" id="ENOG502QQPX">
    <property type="taxonomic scope" value="Eukaryota"/>
</dbReference>
<dbReference type="Proteomes" id="UP000001449">
    <property type="component" value="Chromosome 2"/>
</dbReference>
<dbReference type="GeneID" id="7444657"/>
<dbReference type="InterPro" id="IPR011009">
    <property type="entry name" value="Kinase-like_dom_sf"/>
</dbReference>
<dbReference type="InterPro" id="IPR041726">
    <property type="entry name" value="ACAD10_11_N"/>
</dbReference>
<dbReference type="PROSITE" id="PS00108">
    <property type="entry name" value="PROTEIN_KINASE_ST"/>
    <property type="match status" value="1"/>
</dbReference>
<dbReference type="STRING" id="35128.B8BUI4"/>
<dbReference type="HOGENOM" id="CLU_007526_0_2_1"/>
<gene>
    <name evidence="2" type="ORF">THAPSDRAFT_21303</name>
</gene>
<dbReference type="CDD" id="cd05154">
    <property type="entry name" value="ACAD10_11_N-like"/>
    <property type="match status" value="1"/>
</dbReference>
<reference evidence="2 3" key="1">
    <citation type="journal article" date="2004" name="Science">
        <title>The genome of the diatom Thalassiosira pseudonana: ecology, evolution, and metabolism.</title>
        <authorList>
            <person name="Armbrust E.V."/>
            <person name="Berges J.A."/>
            <person name="Bowler C."/>
            <person name="Green B.R."/>
            <person name="Martinez D."/>
            <person name="Putnam N.H."/>
            <person name="Zhou S."/>
            <person name="Allen A.E."/>
            <person name="Apt K.E."/>
            <person name="Bechner M."/>
            <person name="Brzezinski M.A."/>
            <person name="Chaal B.K."/>
            <person name="Chiovitti A."/>
            <person name="Davis A.K."/>
            <person name="Demarest M.S."/>
            <person name="Detter J.C."/>
            <person name="Glavina T."/>
            <person name="Goodstein D."/>
            <person name="Hadi M.Z."/>
            <person name="Hellsten U."/>
            <person name="Hildebrand M."/>
            <person name="Jenkins B.D."/>
            <person name="Jurka J."/>
            <person name="Kapitonov V.V."/>
            <person name="Kroger N."/>
            <person name="Lau W.W."/>
            <person name="Lane T.W."/>
            <person name="Larimer F.W."/>
            <person name="Lippmeier J.C."/>
            <person name="Lucas S."/>
            <person name="Medina M."/>
            <person name="Montsant A."/>
            <person name="Obornik M."/>
            <person name="Parker M.S."/>
            <person name="Palenik B."/>
            <person name="Pazour G.J."/>
            <person name="Richardson P.M."/>
            <person name="Rynearson T.A."/>
            <person name="Saito M.A."/>
            <person name="Schwartz D.C."/>
            <person name="Thamatrakoln K."/>
            <person name="Valentin K."/>
            <person name="Vardi A."/>
            <person name="Wilkerson F.P."/>
            <person name="Rokhsar D.S."/>
        </authorList>
    </citation>
    <scope>NUCLEOTIDE SEQUENCE [LARGE SCALE GENOMIC DNA]</scope>
    <source>
        <strain evidence="2 3">CCMP1335</strain>
    </source>
</reference>
<dbReference type="PANTHER" id="PTHR47829">
    <property type="entry name" value="HYDROLASE, PUTATIVE (AFU_ORTHOLOGUE AFUA_1G12880)-RELATED"/>
    <property type="match status" value="1"/>
</dbReference>
<dbReference type="GO" id="GO:0004672">
    <property type="term" value="F:protein kinase activity"/>
    <property type="evidence" value="ECO:0007669"/>
    <property type="project" value="InterPro"/>
</dbReference>
<dbReference type="Gene3D" id="3.30.200.20">
    <property type="entry name" value="Phosphorylase Kinase, domain 1"/>
    <property type="match status" value="1"/>
</dbReference>
<evidence type="ECO:0000259" key="1">
    <source>
        <dbReference type="Pfam" id="PF01636"/>
    </source>
</evidence>
<dbReference type="RefSeq" id="XP_002287850.1">
    <property type="nucleotide sequence ID" value="XM_002287814.1"/>
</dbReference>
<dbReference type="InParanoid" id="B8BUI4"/>
<name>B8BUI4_THAPS</name>
<dbReference type="PANTHER" id="PTHR47829:SF1">
    <property type="entry name" value="HAD FAMILY PHOSPHATASE"/>
    <property type="match status" value="1"/>
</dbReference>